<protein>
    <submittedName>
        <fullName evidence="2">Uncharacterized protein</fullName>
    </submittedName>
</protein>
<comment type="caution">
    <text evidence="2">The sequence shown here is derived from an EMBL/GenBank/DDBJ whole genome shotgun (WGS) entry which is preliminary data.</text>
</comment>
<accession>A0A2I1G5Z8</accession>
<evidence type="ECO:0000256" key="1">
    <source>
        <dbReference type="SAM" id="Phobius"/>
    </source>
</evidence>
<reference evidence="2 3" key="1">
    <citation type="submission" date="2015-10" db="EMBL/GenBank/DDBJ databases">
        <title>Genome analyses suggest a sexual origin of heterokaryosis in a supposedly ancient asexual fungus.</title>
        <authorList>
            <person name="Ropars J."/>
            <person name="Sedzielewska K."/>
            <person name="Noel J."/>
            <person name="Charron P."/>
            <person name="Farinelli L."/>
            <person name="Marton T."/>
            <person name="Kruger M."/>
            <person name="Pelin A."/>
            <person name="Brachmann A."/>
            <person name="Corradi N."/>
        </authorList>
    </citation>
    <scope>NUCLEOTIDE SEQUENCE [LARGE SCALE GENOMIC DNA]</scope>
    <source>
        <strain evidence="2 3">A4</strain>
    </source>
</reference>
<keyword evidence="1" id="KW-0472">Membrane</keyword>
<proteinExistence type="predicted"/>
<dbReference type="Proteomes" id="UP000234323">
    <property type="component" value="Unassembled WGS sequence"/>
</dbReference>
<dbReference type="AlphaFoldDB" id="A0A2I1G5Z8"/>
<dbReference type="EMBL" id="LLXI01000180">
    <property type="protein sequence ID" value="PKY42053.1"/>
    <property type="molecule type" value="Genomic_DNA"/>
</dbReference>
<evidence type="ECO:0000313" key="2">
    <source>
        <dbReference type="EMBL" id="PKY42053.1"/>
    </source>
</evidence>
<keyword evidence="1" id="KW-0812">Transmembrane</keyword>
<evidence type="ECO:0000313" key="3">
    <source>
        <dbReference type="Proteomes" id="UP000234323"/>
    </source>
</evidence>
<organism evidence="2 3">
    <name type="scientific">Rhizophagus irregularis</name>
    <dbReference type="NCBI Taxonomy" id="588596"/>
    <lineage>
        <taxon>Eukaryota</taxon>
        <taxon>Fungi</taxon>
        <taxon>Fungi incertae sedis</taxon>
        <taxon>Mucoromycota</taxon>
        <taxon>Glomeromycotina</taxon>
        <taxon>Glomeromycetes</taxon>
        <taxon>Glomerales</taxon>
        <taxon>Glomeraceae</taxon>
        <taxon>Rhizophagus</taxon>
    </lineage>
</organism>
<sequence>MKKGKFKKQNKKTLICIVAFLLSTKRSYLLFVSFIIFIIYDQIAYKNTNAN</sequence>
<keyword evidence="1" id="KW-1133">Transmembrane helix</keyword>
<keyword evidence="3" id="KW-1185">Reference proteome</keyword>
<gene>
    <name evidence="2" type="ORF">RhiirA4_73031</name>
</gene>
<feature type="transmembrane region" description="Helical" evidence="1">
    <location>
        <begin position="12"/>
        <end position="40"/>
    </location>
</feature>
<name>A0A2I1G5Z8_9GLOM</name>